<dbReference type="SUPFAM" id="SSF109998">
    <property type="entry name" value="Triger factor/SurA peptide-binding domain-like"/>
    <property type="match status" value="1"/>
</dbReference>
<dbReference type="EC" id="5.2.1.8" evidence="3"/>
<evidence type="ECO:0000313" key="13">
    <source>
        <dbReference type="Proteomes" id="UP000195766"/>
    </source>
</evidence>
<evidence type="ECO:0000256" key="10">
    <source>
        <dbReference type="SAM" id="SignalP"/>
    </source>
</evidence>
<gene>
    <name evidence="12" type="ORF">FM111_02280</name>
</gene>
<keyword evidence="10" id="KW-0732">Signal</keyword>
<evidence type="ECO:0000256" key="8">
    <source>
        <dbReference type="PROSITE-ProRule" id="PRU00278"/>
    </source>
</evidence>
<proteinExistence type="inferred from homology"/>
<evidence type="ECO:0000259" key="11">
    <source>
        <dbReference type="PROSITE" id="PS50198"/>
    </source>
</evidence>
<dbReference type="PROSITE" id="PS51257">
    <property type="entry name" value="PROKAR_LIPOPROTEIN"/>
    <property type="match status" value="1"/>
</dbReference>
<dbReference type="SUPFAM" id="SSF54534">
    <property type="entry name" value="FKBP-like"/>
    <property type="match status" value="1"/>
</dbReference>
<dbReference type="PANTHER" id="PTHR47245">
    <property type="entry name" value="PEPTIDYLPROLYL ISOMERASE"/>
    <property type="match status" value="1"/>
</dbReference>
<evidence type="ECO:0000256" key="7">
    <source>
        <dbReference type="ARBA" id="ARBA00031484"/>
    </source>
</evidence>
<dbReference type="InterPro" id="IPR023058">
    <property type="entry name" value="PPIase_PpiC_CS"/>
</dbReference>
<evidence type="ECO:0000256" key="9">
    <source>
        <dbReference type="SAM" id="MobiDB-lite"/>
    </source>
</evidence>
<dbReference type="InterPro" id="IPR027304">
    <property type="entry name" value="Trigger_fact/SurA_dom_sf"/>
</dbReference>
<dbReference type="EMBL" id="FUIE01000015">
    <property type="protein sequence ID" value="SJM50148.1"/>
    <property type="molecule type" value="Genomic_DNA"/>
</dbReference>
<dbReference type="PANTHER" id="PTHR47245:SF2">
    <property type="entry name" value="PEPTIDYL-PROLYL CIS-TRANS ISOMERASE HP_0175-RELATED"/>
    <property type="match status" value="1"/>
</dbReference>
<feature type="chain" id="PRO_5012390535" description="Parvulin-like PPIase" evidence="10">
    <location>
        <begin position="25"/>
        <end position="313"/>
    </location>
</feature>
<dbReference type="Pfam" id="PF13145">
    <property type="entry name" value="Rotamase_2"/>
    <property type="match status" value="1"/>
</dbReference>
<feature type="compositionally biased region" description="Low complexity" evidence="9">
    <location>
        <begin position="292"/>
        <end position="313"/>
    </location>
</feature>
<dbReference type="PROSITE" id="PS50198">
    <property type="entry name" value="PPIC_PPIASE_2"/>
    <property type="match status" value="1"/>
</dbReference>
<feature type="domain" description="PpiC" evidence="11">
    <location>
        <begin position="149"/>
        <end position="239"/>
    </location>
</feature>
<evidence type="ECO:0000256" key="6">
    <source>
        <dbReference type="ARBA" id="ARBA00030642"/>
    </source>
</evidence>
<accession>A0A1R4F2H9</accession>
<protein>
    <recommendedName>
        <fullName evidence="4">Parvulin-like PPIase</fullName>
        <ecNumber evidence="3">5.2.1.8</ecNumber>
    </recommendedName>
    <alternativeName>
        <fullName evidence="6">Peptidyl-prolyl cis-trans isomerase plp</fullName>
    </alternativeName>
    <alternativeName>
        <fullName evidence="7">Rotamase plp</fullName>
    </alternativeName>
</protein>
<dbReference type="PROSITE" id="PS01096">
    <property type="entry name" value="PPIC_PPIASE_1"/>
    <property type="match status" value="1"/>
</dbReference>
<evidence type="ECO:0000256" key="1">
    <source>
        <dbReference type="ARBA" id="ARBA00000971"/>
    </source>
</evidence>
<dbReference type="InterPro" id="IPR050245">
    <property type="entry name" value="PrsA_foldase"/>
</dbReference>
<dbReference type="Proteomes" id="UP000195766">
    <property type="component" value="Unassembled WGS sequence"/>
</dbReference>
<keyword evidence="8 12" id="KW-0413">Isomerase</keyword>
<name>A0A1R4F2H9_BREDI</name>
<comment type="similarity">
    <text evidence="2">Belongs to the PpiC/parvulin rotamase family.</text>
</comment>
<dbReference type="Gene3D" id="1.10.4030.10">
    <property type="entry name" value="Porin chaperone SurA, peptide-binding domain"/>
    <property type="match status" value="1"/>
</dbReference>
<evidence type="ECO:0000256" key="5">
    <source>
        <dbReference type="ARBA" id="ARBA00023110"/>
    </source>
</evidence>
<dbReference type="OrthoDB" id="14196at2"/>
<dbReference type="GO" id="GO:0003755">
    <property type="term" value="F:peptidyl-prolyl cis-trans isomerase activity"/>
    <property type="evidence" value="ECO:0007669"/>
    <property type="project" value="UniProtKB-KW"/>
</dbReference>
<evidence type="ECO:0000256" key="2">
    <source>
        <dbReference type="ARBA" id="ARBA00007656"/>
    </source>
</evidence>
<evidence type="ECO:0000313" key="12">
    <source>
        <dbReference type="EMBL" id="SJM50148.1"/>
    </source>
</evidence>
<feature type="region of interest" description="Disordered" evidence="9">
    <location>
        <begin position="282"/>
        <end position="313"/>
    </location>
</feature>
<evidence type="ECO:0000256" key="4">
    <source>
        <dbReference type="ARBA" id="ARBA00018370"/>
    </source>
</evidence>
<dbReference type="InterPro" id="IPR000297">
    <property type="entry name" value="PPIase_PpiC"/>
</dbReference>
<sequence length="313" mass="33276">MRARRPLHSLFLVAVAGLALGVAACGRGGDEAAPEKNDRVVARVNDRAVWASDVRREAVAQGLIGEDDPLDASSELFRRVMDEVVDQKLLAAEAERRGLDSSPAAQRRLQAVRERILGDMLVEKVVSGAVSEQAVERLYAEQQRLARATEEVRVRLILAPTKEQADAVLGVLGQGAAFEAVAAQRSIDDATRYSGGDLGYSTLDVLPAPYAAALQGQTPGAVVGPIQTETGWAVLKVEDRRVETPPTLDQARPQIVRYLTYEGVRQLLEQLRGQAEVEITLDGAKTAPPSAPVESAAAPAAQKTSASSAGNAS</sequence>
<dbReference type="Gene3D" id="3.10.50.40">
    <property type="match status" value="1"/>
</dbReference>
<comment type="catalytic activity">
    <reaction evidence="1">
        <text>[protein]-peptidylproline (omega=180) = [protein]-peptidylproline (omega=0)</text>
        <dbReference type="Rhea" id="RHEA:16237"/>
        <dbReference type="Rhea" id="RHEA-COMP:10747"/>
        <dbReference type="Rhea" id="RHEA-COMP:10748"/>
        <dbReference type="ChEBI" id="CHEBI:83833"/>
        <dbReference type="ChEBI" id="CHEBI:83834"/>
        <dbReference type="EC" id="5.2.1.8"/>
    </reaction>
</comment>
<feature type="signal peptide" evidence="10">
    <location>
        <begin position="1"/>
        <end position="24"/>
    </location>
</feature>
<keyword evidence="5 8" id="KW-0697">Rotamase</keyword>
<dbReference type="InterPro" id="IPR046357">
    <property type="entry name" value="PPIase_dom_sf"/>
</dbReference>
<organism evidence="12 13">
    <name type="scientific">Brevundimonas diminuta 3F5N</name>
    <dbReference type="NCBI Taxonomy" id="1255603"/>
    <lineage>
        <taxon>Bacteria</taxon>
        <taxon>Pseudomonadati</taxon>
        <taxon>Pseudomonadota</taxon>
        <taxon>Alphaproteobacteria</taxon>
        <taxon>Caulobacterales</taxon>
        <taxon>Caulobacteraceae</taxon>
        <taxon>Brevundimonas</taxon>
    </lineage>
</organism>
<dbReference type="AlphaFoldDB" id="A0A1R4F2H9"/>
<evidence type="ECO:0000256" key="3">
    <source>
        <dbReference type="ARBA" id="ARBA00013194"/>
    </source>
</evidence>
<dbReference type="RefSeq" id="WP_087139131.1">
    <property type="nucleotide sequence ID" value="NZ_FUIE01000015.1"/>
</dbReference>
<reference evidence="12 13" key="1">
    <citation type="submission" date="2017-02" db="EMBL/GenBank/DDBJ databases">
        <authorList>
            <person name="Peterson S.W."/>
        </authorList>
    </citation>
    <scope>NUCLEOTIDE SEQUENCE [LARGE SCALE GENOMIC DNA]</scope>
    <source>
        <strain evidence="12 13">3F5N</strain>
    </source>
</reference>